<evidence type="ECO:0000313" key="9">
    <source>
        <dbReference type="EMBL" id="OQV16030.1"/>
    </source>
</evidence>
<keyword evidence="5 7" id="KW-0687">Ribonucleoprotein</keyword>
<accession>A0A1W0WLD8</accession>
<proteinExistence type="inferred from homology"/>
<feature type="compositionally biased region" description="Low complexity" evidence="8">
    <location>
        <begin position="195"/>
        <end position="211"/>
    </location>
</feature>
<feature type="compositionally biased region" description="Acidic residues" evidence="8">
    <location>
        <begin position="174"/>
        <end position="187"/>
    </location>
</feature>
<feature type="region of interest" description="Disordered" evidence="8">
    <location>
        <begin position="104"/>
        <end position="275"/>
    </location>
</feature>
<feature type="compositionally biased region" description="Acidic residues" evidence="8">
    <location>
        <begin position="244"/>
        <end position="260"/>
    </location>
</feature>
<evidence type="ECO:0000256" key="3">
    <source>
        <dbReference type="ARBA" id="ARBA00022552"/>
    </source>
</evidence>
<evidence type="ECO:0000256" key="2">
    <source>
        <dbReference type="ARBA" id="ARBA00022517"/>
    </source>
</evidence>
<dbReference type="InterPro" id="IPR012173">
    <property type="entry name" value="Mpp10"/>
</dbReference>
<comment type="caution">
    <text evidence="9">The sequence shown here is derived from an EMBL/GenBank/DDBJ whole genome shotgun (WGS) entry which is preliminary data.</text>
</comment>
<dbReference type="PANTHER" id="PTHR17039">
    <property type="entry name" value="U3 SMALL NUCLEOLAR RIBONUCLEOPROTEIN PROTEIN MPP10"/>
    <property type="match status" value="1"/>
</dbReference>
<evidence type="ECO:0000256" key="7">
    <source>
        <dbReference type="PIRNR" id="PIRNR017300"/>
    </source>
</evidence>
<dbReference type="PIRSF" id="PIRSF017300">
    <property type="entry name" value="snoRNP_Mpp10"/>
    <property type="match status" value="1"/>
</dbReference>
<evidence type="ECO:0000256" key="4">
    <source>
        <dbReference type="ARBA" id="ARBA00023242"/>
    </source>
</evidence>
<feature type="compositionally biased region" description="Basic and acidic residues" evidence="8">
    <location>
        <begin position="229"/>
        <end position="243"/>
    </location>
</feature>
<dbReference type="GO" id="GO:0034457">
    <property type="term" value="C:Mpp10 complex"/>
    <property type="evidence" value="ECO:0007669"/>
    <property type="project" value="UniProtKB-UniRule"/>
</dbReference>
<keyword evidence="10" id="KW-1185">Reference proteome</keyword>
<feature type="compositionally biased region" description="Basic and acidic residues" evidence="8">
    <location>
        <begin position="132"/>
        <end position="145"/>
    </location>
</feature>
<dbReference type="AlphaFoldDB" id="A0A1W0WLD8"/>
<evidence type="ECO:0000256" key="6">
    <source>
        <dbReference type="ARBA" id="ARBA00029455"/>
    </source>
</evidence>
<gene>
    <name evidence="9" type="ORF">BV898_09800</name>
</gene>
<organism evidence="9 10">
    <name type="scientific">Hypsibius exemplaris</name>
    <name type="common">Freshwater tardigrade</name>
    <dbReference type="NCBI Taxonomy" id="2072580"/>
    <lineage>
        <taxon>Eukaryota</taxon>
        <taxon>Metazoa</taxon>
        <taxon>Ecdysozoa</taxon>
        <taxon>Tardigrada</taxon>
        <taxon>Eutardigrada</taxon>
        <taxon>Parachela</taxon>
        <taxon>Hypsibioidea</taxon>
        <taxon>Hypsibiidae</taxon>
        <taxon>Hypsibius</taxon>
    </lineage>
</organism>
<sequence length="589" mass="66299">MATSQSLAHLITAFRTLTEQPTAFLTKDANRADAFKTLSKVVFDHSRTSALDVPHSAALSELLTGAEFDDEQVWQQLELDNRLNIDSTVKRVASVLVQGDGEFFRTSAGSPARTGSPEDRLENEEESGIESHNGEDSDVAEHQFEDDSDFAEDDEKDVTDDEDIAREDQNLPEGDSEEDDEEDDLMGEAEKETDTAQTSSAAARRAPGPASELDDNFFRLSEMNEFLLEDERRGNRRSEREIDYFAEDDDDEERDEDDYKYDDFFDPPPGAAQLGPLLKAPVRAAEKSTFEKRQEKLKDRIKEMEEEAVSEKPWQLGGEVSATKRPENSLLEEFLQFDHVMRQPPVITEEVSQKLEDLILQRIKDKAWDDVERKVKAKGVDPYEYKKKLVLEETKAKQSLSQIYEQEYLKKVAATDNEEEKAEHIAIRKSLSGLFIKLDALSNFHFVPKPVAPDIKIVNNLPTLVVEEVQPSTVATSQLLAPEEVQAKKKGELTGLTEASETDKNRSRRKKKLRQKIKGLHQKGKEEAAEKAAKKVEKAKTKGGSSGAFFDKLQDTVKAEQAAKTPDGKESKKRKKDAADGKSVKKFKL</sequence>
<feature type="region of interest" description="Disordered" evidence="8">
    <location>
        <begin position="301"/>
        <end position="322"/>
    </location>
</feature>
<evidence type="ECO:0000313" key="10">
    <source>
        <dbReference type="Proteomes" id="UP000192578"/>
    </source>
</evidence>
<protein>
    <recommendedName>
        <fullName evidence="7">U3 small nucleolar ribonucleoprotein protein MPP10</fullName>
    </recommendedName>
</protein>
<feature type="compositionally biased region" description="Basic and acidic residues" evidence="8">
    <location>
        <begin position="523"/>
        <end position="540"/>
    </location>
</feature>
<evidence type="ECO:0000256" key="5">
    <source>
        <dbReference type="ARBA" id="ARBA00023274"/>
    </source>
</evidence>
<dbReference type="Pfam" id="PF04006">
    <property type="entry name" value="Mpp10"/>
    <property type="match status" value="2"/>
</dbReference>
<dbReference type="OrthoDB" id="445326at2759"/>
<comment type="subcellular location">
    <subcellularLocation>
        <location evidence="1 7">Nucleus</location>
        <location evidence="1 7">Nucleolus</location>
    </subcellularLocation>
</comment>
<keyword evidence="2 7" id="KW-0690">Ribosome biogenesis</keyword>
<name>A0A1W0WLD8_HYPEX</name>
<dbReference type="GO" id="GO:0006364">
    <property type="term" value="P:rRNA processing"/>
    <property type="evidence" value="ECO:0007669"/>
    <property type="project" value="UniProtKB-KW"/>
</dbReference>
<dbReference type="EMBL" id="MTYJ01000079">
    <property type="protein sequence ID" value="OQV16030.1"/>
    <property type="molecule type" value="Genomic_DNA"/>
</dbReference>
<dbReference type="Proteomes" id="UP000192578">
    <property type="component" value="Unassembled WGS sequence"/>
</dbReference>
<keyword evidence="4 7" id="KW-0539">Nucleus</keyword>
<dbReference type="GO" id="GO:0005732">
    <property type="term" value="C:sno(s)RNA-containing ribonucleoprotein complex"/>
    <property type="evidence" value="ECO:0007669"/>
    <property type="project" value="UniProtKB-UniRule"/>
</dbReference>
<reference evidence="10" key="1">
    <citation type="submission" date="2017-01" db="EMBL/GenBank/DDBJ databases">
        <title>Comparative genomics of anhydrobiosis in the tardigrade Hypsibius dujardini.</title>
        <authorList>
            <person name="Yoshida Y."/>
            <person name="Koutsovoulos G."/>
            <person name="Laetsch D."/>
            <person name="Stevens L."/>
            <person name="Kumar S."/>
            <person name="Horikawa D."/>
            <person name="Ishino K."/>
            <person name="Komine S."/>
            <person name="Tomita M."/>
            <person name="Blaxter M."/>
            <person name="Arakawa K."/>
        </authorList>
    </citation>
    <scope>NUCLEOTIDE SEQUENCE [LARGE SCALE GENOMIC DNA]</scope>
    <source>
        <strain evidence="10">Z151</strain>
    </source>
</reference>
<comment type="function">
    <text evidence="7">Involved in nucleolar processing of pre-18S ribosomal RNA.</text>
</comment>
<dbReference type="GO" id="GO:0032040">
    <property type="term" value="C:small-subunit processome"/>
    <property type="evidence" value="ECO:0007669"/>
    <property type="project" value="TreeGrafter"/>
</dbReference>
<evidence type="ECO:0000256" key="8">
    <source>
        <dbReference type="SAM" id="MobiDB-lite"/>
    </source>
</evidence>
<feature type="compositionally biased region" description="Acidic residues" evidence="8">
    <location>
        <begin position="146"/>
        <end position="165"/>
    </location>
</feature>
<feature type="region of interest" description="Disordered" evidence="8">
    <location>
        <begin position="486"/>
        <end position="589"/>
    </location>
</feature>
<feature type="compositionally biased region" description="Basic residues" evidence="8">
    <location>
        <begin position="506"/>
        <end position="522"/>
    </location>
</feature>
<evidence type="ECO:0000256" key="1">
    <source>
        <dbReference type="ARBA" id="ARBA00004604"/>
    </source>
</evidence>
<dbReference type="PANTHER" id="PTHR17039:SF0">
    <property type="entry name" value="U3 SMALL NUCLEOLAR RIBONUCLEOPROTEIN PROTEIN MPP10"/>
    <property type="match status" value="1"/>
</dbReference>
<keyword evidence="3 7" id="KW-0698">rRNA processing</keyword>
<comment type="similarity">
    <text evidence="6 7">Belongs to the MPP10 family.</text>
</comment>